<evidence type="ECO:0000256" key="4">
    <source>
        <dbReference type="ARBA" id="ARBA00022729"/>
    </source>
</evidence>
<keyword evidence="7" id="KW-0325">Glycoprotein</keyword>
<dbReference type="SMART" id="SM00135">
    <property type="entry name" value="LY"/>
    <property type="match status" value="4"/>
</dbReference>
<dbReference type="FunFam" id="2.120.10.30:FF:000241">
    <property type="entry name" value="Low-density lipoprotein receptor-related protein 6"/>
    <property type="match status" value="1"/>
</dbReference>
<dbReference type="InterPro" id="IPR056588">
    <property type="entry name" value="EGF_LRP2"/>
</dbReference>
<evidence type="ECO:0000256" key="5">
    <source>
        <dbReference type="ARBA" id="ARBA00022737"/>
    </source>
</evidence>
<evidence type="ECO:0000313" key="11">
    <source>
        <dbReference type="Proteomes" id="UP000518266"/>
    </source>
</evidence>
<keyword evidence="4" id="KW-0732">Signal</keyword>
<dbReference type="InterPro" id="IPR000033">
    <property type="entry name" value="LDLR_classB_rpt"/>
</dbReference>
<dbReference type="AlphaFoldDB" id="A0A7J5Y0X7"/>
<dbReference type="OrthoDB" id="72419at2759"/>
<evidence type="ECO:0000256" key="8">
    <source>
        <dbReference type="PROSITE-ProRule" id="PRU00461"/>
    </source>
</evidence>
<dbReference type="Pfam" id="PF00058">
    <property type="entry name" value="Ldl_recept_b"/>
    <property type="match status" value="1"/>
</dbReference>
<organism evidence="10 11">
    <name type="scientific">Dissostichus mawsoni</name>
    <name type="common">Antarctic cod</name>
    <dbReference type="NCBI Taxonomy" id="36200"/>
    <lineage>
        <taxon>Eukaryota</taxon>
        <taxon>Metazoa</taxon>
        <taxon>Chordata</taxon>
        <taxon>Craniata</taxon>
        <taxon>Vertebrata</taxon>
        <taxon>Euteleostomi</taxon>
        <taxon>Actinopterygii</taxon>
        <taxon>Neopterygii</taxon>
        <taxon>Teleostei</taxon>
        <taxon>Neoteleostei</taxon>
        <taxon>Acanthomorphata</taxon>
        <taxon>Eupercaria</taxon>
        <taxon>Perciformes</taxon>
        <taxon>Notothenioidei</taxon>
        <taxon>Nototheniidae</taxon>
        <taxon>Dissostichus</taxon>
    </lineage>
</organism>
<comment type="subcellular location">
    <subcellularLocation>
        <location evidence="1">Endomembrane system</location>
    </subcellularLocation>
    <subcellularLocation>
        <location evidence="2">Membrane</location>
        <topology evidence="2">Single-pass type I membrane protein</topology>
    </subcellularLocation>
</comment>
<keyword evidence="3" id="KW-0245">EGF-like domain</keyword>
<feature type="domain" description="LRP2 EGF-like" evidence="9">
    <location>
        <begin position="88"/>
        <end position="131"/>
    </location>
</feature>
<keyword evidence="6" id="KW-1015">Disulfide bond</keyword>
<dbReference type="InterPro" id="IPR050778">
    <property type="entry name" value="Cueball_EGF_LRP_Nidogen"/>
</dbReference>
<accession>A0A7J5Y0X7</accession>
<sequence>MIARINPQGGETEIVRYGSRYPTPYGIAVFESSIIWVDRNLKKVFQASNQPGSTEQPAVIRDNVNMLRDVTIFDQRTQPTTAQELNYNPCLEANGGCTHFCFALPGSDKDNQNKKCSCAFGNLAADNETCVVSRDDYLIYTTESTVRSLRLDPEDHALPFPVVNVPRTSVALDFDLTDRRVYFTQSSGAGASKISYISLSSPTAAPVEVASDLGAPDGIAYDWINRRIYYSDYVNQSISSMSVDGAQRTIVAHVSRPRAIMLDPCRGYMYWTDWGTHAKIERATLGGNFRTEIVNSSLVWPNGLTLDYEEARLYWADASL</sequence>
<proteinExistence type="predicted"/>
<dbReference type="PROSITE" id="PS51120">
    <property type="entry name" value="LDLRB"/>
    <property type="match status" value="1"/>
</dbReference>
<gene>
    <name evidence="10" type="ORF">F7725_001895</name>
</gene>
<feature type="repeat" description="LDL-receptor class B" evidence="8">
    <location>
        <begin position="267"/>
        <end position="310"/>
    </location>
</feature>
<dbReference type="GO" id="GO:0060070">
    <property type="term" value="P:canonical Wnt signaling pathway"/>
    <property type="evidence" value="ECO:0007669"/>
    <property type="project" value="TreeGrafter"/>
</dbReference>
<evidence type="ECO:0000313" key="10">
    <source>
        <dbReference type="EMBL" id="KAF3843046.1"/>
    </source>
</evidence>
<dbReference type="GO" id="GO:0017147">
    <property type="term" value="F:Wnt-protein binding"/>
    <property type="evidence" value="ECO:0007669"/>
    <property type="project" value="TreeGrafter"/>
</dbReference>
<dbReference type="PANTHER" id="PTHR46513">
    <property type="entry name" value="VITELLOGENIN RECEPTOR-LIKE PROTEIN-RELATED-RELATED"/>
    <property type="match status" value="1"/>
</dbReference>
<name>A0A7J5Y0X7_DISMA</name>
<evidence type="ECO:0000256" key="1">
    <source>
        <dbReference type="ARBA" id="ARBA00004308"/>
    </source>
</evidence>
<dbReference type="GO" id="GO:0042813">
    <property type="term" value="F:Wnt receptor activity"/>
    <property type="evidence" value="ECO:0007669"/>
    <property type="project" value="TreeGrafter"/>
</dbReference>
<keyword evidence="11" id="KW-1185">Reference proteome</keyword>
<evidence type="ECO:0000256" key="6">
    <source>
        <dbReference type="ARBA" id="ARBA00023157"/>
    </source>
</evidence>
<evidence type="ECO:0000256" key="3">
    <source>
        <dbReference type="ARBA" id="ARBA00022536"/>
    </source>
</evidence>
<protein>
    <recommendedName>
        <fullName evidence="9">LRP2 EGF-like domain-containing protein</fullName>
    </recommendedName>
</protein>
<dbReference type="EMBL" id="JAAKFY010000018">
    <property type="protein sequence ID" value="KAF3843046.1"/>
    <property type="molecule type" value="Genomic_DNA"/>
</dbReference>
<dbReference type="InterPro" id="IPR011042">
    <property type="entry name" value="6-blade_b-propeller_TolB-like"/>
</dbReference>
<dbReference type="GO" id="GO:0012505">
    <property type="term" value="C:endomembrane system"/>
    <property type="evidence" value="ECO:0007669"/>
    <property type="project" value="UniProtKB-SubCell"/>
</dbReference>
<dbReference type="SUPFAM" id="SSF63825">
    <property type="entry name" value="YWTD domain"/>
    <property type="match status" value="1"/>
</dbReference>
<keyword evidence="5" id="KW-0677">Repeat</keyword>
<evidence type="ECO:0000259" key="9">
    <source>
        <dbReference type="Pfam" id="PF24468"/>
    </source>
</evidence>
<dbReference type="Pfam" id="PF24468">
    <property type="entry name" value="EGF_LRP2"/>
    <property type="match status" value="1"/>
</dbReference>
<evidence type="ECO:0000256" key="7">
    <source>
        <dbReference type="ARBA" id="ARBA00023180"/>
    </source>
</evidence>
<dbReference type="Gene3D" id="2.120.10.30">
    <property type="entry name" value="TolB, C-terminal domain"/>
    <property type="match status" value="2"/>
</dbReference>
<dbReference type="PANTHER" id="PTHR46513:SF44">
    <property type="entry name" value="LDL RECEPTOR RELATED PROTEIN 4"/>
    <property type="match status" value="1"/>
</dbReference>
<reference evidence="10 11" key="1">
    <citation type="submission" date="2020-03" db="EMBL/GenBank/DDBJ databases">
        <title>Dissostichus mawsoni Genome sequencing and assembly.</title>
        <authorList>
            <person name="Park H."/>
        </authorList>
    </citation>
    <scope>NUCLEOTIDE SEQUENCE [LARGE SCALE GENOMIC DNA]</scope>
    <source>
        <strain evidence="10">DM0001</strain>
        <tissue evidence="10">Muscle</tissue>
    </source>
</reference>
<dbReference type="Proteomes" id="UP000518266">
    <property type="component" value="Unassembled WGS sequence"/>
</dbReference>
<comment type="caution">
    <text evidence="10">The sequence shown here is derived from an EMBL/GenBank/DDBJ whole genome shotgun (WGS) entry which is preliminary data.</text>
</comment>
<evidence type="ECO:0000256" key="2">
    <source>
        <dbReference type="ARBA" id="ARBA00004479"/>
    </source>
</evidence>
<dbReference type="GO" id="GO:0005886">
    <property type="term" value="C:plasma membrane"/>
    <property type="evidence" value="ECO:0007669"/>
    <property type="project" value="TreeGrafter"/>
</dbReference>